<dbReference type="InterPro" id="IPR003680">
    <property type="entry name" value="Flavodoxin_fold"/>
</dbReference>
<dbReference type="PANTHER" id="PTHR10204:SF34">
    <property type="entry name" value="NAD(P)H DEHYDROGENASE [QUINONE] 1 ISOFORM 1"/>
    <property type="match status" value="1"/>
</dbReference>
<evidence type="ECO:0000256" key="1">
    <source>
        <dbReference type="ARBA" id="ARBA00006252"/>
    </source>
</evidence>
<comment type="similarity">
    <text evidence="1">Belongs to the NAD(P)H dehydrogenase (quinone) family.</text>
</comment>
<dbReference type="InterPro" id="IPR029039">
    <property type="entry name" value="Flavoprotein-like_sf"/>
</dbReference>
<gene>
    <name evidence="4" type="ORF">GCM10007368_10400</name>
</gene>
<comment type="caution">
    <text evidence="4">The sequence shown here is derived from an EMBL/GenBank/DDBJ whole genome shotgun (WGS) entry which is preliminary data.</text>
</comment>
<dbReference type="SUPFAM" id="SSF52218">
    <property type="entry name" value="Flavoproteins"/>
    <property type="match status" value="1"/>
</dbReference>
<evidence type="ECO:0000256" key="2">
    <source>
        <dbReference type="ARBA" id="ARBA00023002"/>
    </source>
</evidence>
<protein>
    <submittedName>
        <fullName evidence="4">NAD(P)H dehydrogenase</fullName>
    </submittedName>
</protein>
<accession>A0ABQ2B507</accession>
<reference evidence="5" key="1">
    <citation type="journal article" date="2019" name="Int. J. Syst. Evol. Microbiol.">
        <title>The Global Catalogue of Microorganisms (GCM) 10K type strain sequencing project: providing services to taxonomists for standard genome sequencing and annotation.</title>
        <authorList>
            <consortium name="The Broad Institute Genomics Platform"/>
            <consortium name="The Broad Institute Genome Sequencing Center for Infectious Disease"/>
            <person name="Wu L."/>
            <person name="Ma J."/>
        </authorList>
    </citation>
    <scope>NUCLEOTIDE SEQUENCE [LARGE SCALE GENOMIC DNA]</scope>
    <source>
        <strain evidence="5">CCM 8653</strain>
    </source>
</reference>
<dbReference type="Pfam" id="PF02525">
    <property type="entry name" value="Flavodoxin_2"/>
    <property type="match status" value="1"/>
</dbReference>
<dbReference type="PANTHER" id="PTHR10204">
    <property type="entry name" value="NAD P H OXIDOREDUCTASE-RELATED"/>
    <property type="match status" value="1"/>
</dbReference>
<evidence type="ECO:0000313" key="4">
    <source>
        <dbReference type="EMBL" id="GGI06285.1"/>
    </source>
</evidence>
<name>A0ABQ2B507_9MICO</name>
<sequence length="277" mass="29709">MKVLWVLAHPEPRSLTGRLRDDGVRALRAGGHEVVESDLYAMGWNPVVTAADFGAAVDGPAGPASADRPAGDRLDVAAASERALRSGTLAADVRAEHDKLAWADTVVLQFPLWWHGVPAIMKGWLDRVFVQGYAYGVRDPRTGRTRRYGDGGLAGRRALAVVTVGAGTGLGPRGLHGDLTEVLFPLLHGTFWYTGMQVAEPVAVRGANRLDDEGYEQAAKTLRERLLTLPTGPFVPYRRQDGGDYDTRGELRADVAPGASGLGAHVRRPGRCDTLSA</sequence>
<dbReference type="InterPro" id="IPR051545">
    <property type="entry name" value="NAD(P)H_dehydrogenase_qn"/>
</dbReference>
<dbReference type="EMBL" id="BMDG01000003">
    <property type="protein sequence ID" value="GGI06285.1"/>
    <property type="molecule type" value="Genomic_DNA"/>
</dbReference>
<keyword evidence="2" id="KW-0560">Oxidoreductase</keyword>
<organism evidence="4 5">
    <name type="scientific">Isoptericola cucumis</name>
    <dbReference type="NCBI Taxonomy" id="1776856"/>
    <lineage>
        <taxon>Bacteria</taxon>
        <taxon>Bacillati</taxon>
        <taxon>Actinomycetota</taxon>
        <taxon>Actinomycetes</taxon>
        <taxon>Micrococcales</taxon>
        <taxon>Promicromonosporaceae</taxon>
        <taxon>Isoptericola</taxon>
    </lineage>
</organism>
<dbReference type="Proteomes" id="UP000632535">
    <property type="component" value="Unassembled WGS sequence"/>
</dbReference>
<dbReference type="Gene3D" id="3.40.50.360">
    <property type="match status" value="1"/>
</dbReference>
<keyword evidence="5" id="KW-1185">Reference proteome</keyword>
<proteinExistence type="inferred from homology"/>
<dbReference type="RefSeq" id="WP_188522607.1">
    <property type="nucleotide sequence ID" value="NZ_BMDG01000003.1"/>
</dbReference>
<evidence type="ECO:0000313" key="5">
    <source>
        <dbReference type="Proteomes" id="UP000632535"/>
    </source>
</evidence>
<feature type="domain" description="Flavodoxin-like fold" evidence="3">
    <location>
        <begin position="1"/>
        <end position="226"/>
    </location>
</feature>
<evidence type="ECO:0000259" key="3">
    <source>
        <dbReference type="Pfam" id="PF02525"/>
    </source>
</evidence>